<dbReference type="Gene3D" id="3.30.70.1230">
    <property type="entry name" value="Nucleotide cyclase"/>
    <property type="match status" value="1"/>
</dbReference>
<gene>
    <name evidence="2" type="ORF">E1163_18100</name>
</gene>
<evidence type="ECO:0000259" key="1">
    <source>
        <dbReference type="PROSITE" id="PS50125"/>
    </source>
</evidence>
<dbReference type="RefSeq" id="WP_155173883.1">
    <property type="nucleotide sequence ID" value="NZ_BAAAFL010000004.1"/>
</dbReference>
<evidence type="ECO:0000313" key="2">
    <source>
        <dbReference type="EMBL" id="MTI26874.1"/>
    </source>
</evidence>
<evidence type="ECO:0000313" key="3">
    <source>
        <dbReference type="Proteomes" id="UP000798808"/>
    </source>
</evidence>
<dbReference type="PROSITE" id="PS50125">
    <property type="entry name" value="GUANYLATE_CYCLASE_2"/>
    <property type="match status" value="1"/>
</dbReference>
<dbReference type="InterPro" id="IPR029787">
    <property type="entry name" value="Nucleotide_cyclase"/>
</dbReference>
<keyword evidence="3" id="KW-1185">Reference proteome</keyword>
<feature type="domain" description="Guanylate cyclase" evidence="1">
    <location>
        <begin position="9"/>
        <end position="143"/>
    </location>
</feature>
<dbReference type="InterPro" id="IPR020503">
    <property type="entry name" value="Uncharacterised_Rv2561"/>
</dbReference>
<accession>A0ABW9RRS6</accession>
<name>A0ABW9RRS6_9BACT</name>
<organism evidence="2 3">
    <name type="scientific">Fulvivirga kasyanovii</name>
    <dbReference type="NCBI Taxonomy" id="396812"/>
    <lineage>
        <taxon>Bacteria</taxon>
        <taxon>Pseudomonadati</taxon>
        <taxon>Bacteroidota</taxon>
        <taxon>Cytophagia</taxon>
        <taxon>Cytophagales</taxon>
        <taxon>Fulvivirgaceae</taxon>
        <taxon>Fulvivirga</taxon>
    </lineage>
</organism>
<dbReference type="SUPFAM" id="SSF55961">
    <property type="entry name" value="Bet v1-like"/>
    <property type="match status" value="1"/>
</dbReference>
<dbReference type="Pfam" id="PF10851">
    <property type="entry name" value="DUF2652"/>
    <property type="match status" value="1"/>
</dbReference>
<comment type="caution">
    <text evidence="2">The sequence shown here is derived from an EMBL/GenBank/DDBJ whole genome shotgun (WGS) entry which is preliminary data.</text>
</comment>
<proteinExistence type="predicted"/>
<dbReference type="SUPFAM" id="SSF55073">
    <property type="entry name" value="Nucleotide cyclase"/>
    <property type="match status" value="1"/>
</dbReference>
<dbReference type="Proteomes" id="UP000798808">
    <property type="component" value="Unassembled WGS sequence"/>
</dbReference>
<dbReference type="EMBL" id="SMLW01000602">
    <property type="protein sequence ID" value="MTI26874.1"/>
    <property type="molecule type" value="Genomic_DNA"/>
</dbReference>
<sequence length="381" mass="43378">MEAQTQKGYILLADISGYTAFMANSELAHAPLVLGHIIQFLTKELTPALQLAEVEGDALFLYATEDVISRGELLLELVESAYINFRINKRTMTHNITCPCRACQEVSNLDLKFVVHYGEFVLQKIAGKIKPIGSSVNLAHRLLKNTVSEATGWNGYVLFSNICIDKMGISPENIYHGSESYKHFGGINITAINFDKKYREYTANSKDYVTEAEADVSVEYDFTAPPPIIWDWLCDPNKRNKWYAGNKANWVVKDRPAGRTGPESQNHCTNSNFIEHILDWRPFHYYTVCNKRGWINAKITGELDEMNGGTHFKWRLRLLGILPRQVLRLISKFIAHKVLEMNSSLGNLESLSRENFMKYKEQGQDAIDAHPNLAEVQQNHY</sequence>
<dbReference type="InterPro" id="IPR001054">
    <property type="entry name" value="A/G_cyclase"/>
</dbReference>
<dbReference type="Gene3D" id="3.30.530.20">
    <property type="match status" value="1"/>
</dbReference>
<dbReference type="InterPro" id="IPR023393">
    <property type="entry name" value="START-like_dom_sf"/>
</dbReference>
<protein>
    <submittedName>
        <fullName evidence="2">DUF2652 domain-containing protein</fullName>
    </submittedName>
</protein>
<reference evidence="2 3" key="1">
    <citation type="submission" date="2019-02" db="EMBL/GenBank/DDBJ databases">
        <authorList>
            <person name="Goldberg S.R."/>
            <person name="Haltli B.A."/>
            <person name="Correa H."/>
            <person name="Russell K.G."/>
        </authorList>
    </citation>
    <scope>NUCLEOTIDE SEQUENCE [LARGE SCALE GENOMIC DNA]</scope>
    <source>
        <strain evidence="2 3">JCM 16186</strain>
    </source>
</reference>